<evidence type="ECO:0000256" key="4">
    <source>
        <dbReference type="ARBA" id="ARBA00022723"/>
    </source>
</evidence>
<dbReference type="AlphaFoldDB" id="A0A318N3N1"/>
<evidence type="ECO:0000313" key="10">
    <source>
        <dbReference type="Proteomes" id="UP000247565"/>
    </source>
</evidence>
<dbReference type="UniPathway" id="UPA00619">
    <property type="reaction ID" value="UER00676"/>
</dbReference>
<dbReference type="Gene3D" id="3.60.15.10">
    <property type="entry name" value="Ribonuclease Z/Hydroxyacylglutathione hydrolase-like"/>
    <property type="match status" value="1"/>
</dbReference>
<comment type="similarity">
    <text evidence="3 7">Belongs to the metallo-beta-lactamase superfamily. Glyoxalase II family.</text>
</comment>
<gene>
    <name evidence="7 9" type="primary">gloB</name>
    <name evidence="9" type="ORF">DK869_02125</name>
</gene>
<feature type="binding site" evidence="7">
    <location>
        <position position="58"/>
    </location>
    <ligand>
        <name>Zn(2+)</name>
        <dbReference type="ChEBI" id="CHEBI:29105"/>
        <label>1</label>
    </ligand>
</feature>
<dbReference type="GO" id="GO:0019243">
    <property type="term" value="P:methylglyoxal catabolic process to D-lactate via S-lactoyl-glutathione"/>
    <property type="evidence" value="ECO:0007669"/>
    <property type="project" value="UniProtKB-UniRule"/>
</dbReference>
<dbReference type="PIRSF" id="PIRSF005457">
    <property type="entry name" value="Glx"/>
    <property type="match status" value="1"/>
</dbReference>
<dbReference type="Pfam" id="PF16123">
    <property type="entry name" value="HAGH_C"/>
    <property type="match status" value="1"/>
</dbReference>
<dbReference type="InterPro" id="IPR050110">
    <property type="entry name" value="Glyoxalase_II_hydrolase"/>
</dbReference>
<dbReference type="CDD" id="cd07723">
    <property type="entry name" value="hydroxyacylglutathione_hydrolase_MBL-fold"/>
    <property type="match status" value="1"/>
</dbReference>
<keyword evidence="6 7" id="KW-0862">Zinc</keyword>
<dbReference type="InterPro" id="IPR035680">
    <property type="entry name" value="Clx_II_MBL"/>
</dbReference>
<dbReference type="InterPro" id="IPR032282">
    <property type="entry name" value="HAGH_C"/>
</dbReference>
<dbReference type="EC" id="3.1.2.6" evidence="7"/>
<dbReference type="HAMAP" id="MF_01374">
    <property type="entry name" value="Glyoxalase_2"/>
    <property type="match status" value="1"/>
</dbReference>
<dbReference type="InterPro" id="IPR001279">
    <property type="entry name" value="Metallo-B-lactamas"/>
</dbReference>
<name>A0A318N3N1_9PROT</name>
<dbReference type="InterPro" id="IPR017782">
    <property type="entry name" value="Hydroxyacylglutathione_Hdrlase"/>
</dbReference>
<keyword evidence="4 7" id="KW-0479">Metal-binding</keyword>
<dbReference type="GO" id="GO:0046872">
    <property type="term" value="F:metal ion binding"/>
    <property type="evidence" value="ECO:0007669"/>
    <property type="project" value="UniProtKB-KW"/>
</dbReference>
<comment type="subunit">
    <text evidence="7">Monomer.</text>
</comment>
<dbReference type="RefSeq" id="WP_110438336.1">
    <property type="nucleotide sequence ID" value="NZ_CP046393.1"/>
</dbReference>
<dbReference type="SMART" id="SM00849">
    <property type="entry name" value="Lactamase_B"/>
    <property type="match status" value="1"/>
</dbReference>
<dbReference type="PANTHER" id="PTHR43705">
    <property type="entry name" value="HYDROXYACYLGLUTATHIONE HYDROLASE"/>
    <property type="match status" value="1"/>
</dbReference>
<dbReference type="PANTHER" id="PTHR43705:SF1">
    <property type="entry name" value="HYDROXYACYLGLUTATHIONE HYDROLASE GLOB"/>
    <property type="match status" value="1"/>
</dbReference>
<accession>A0A318N3N1</accession>
<feature type="binding site" evidence="7">
    <location>
        <position position="61"/>
    </location>
    <ligand>
        <name>Zn(2+)</name>
        <dbReference type="ChEBI" id="CHEBI:29105"/>
        <label>2</label>
    </ligand>
</feature>
<dbReference type="EMBL" id="QGLT01000001">
    <property type="protein sequence ID" value="PXZ01817.1"/>
    <property type="molecule type" value="Genomic_DNA"/>
</dbReference>
<feature type="binding site" evidence="7">
    <location>
        <position position="60"/>
    </location>
    <ligand>
        <name>Zn(2+)</name>
        <dbReference type="ChEBI" id="CHEBI:29105"/>
        <label>2</label>
    </ligand>
</feature>
<comment type="caution">
    <text evidence="9">The sequence shown here is derived from an EMBL/GenBank/DDBJ whole genome shotgun (WGS) entry which is preliminary data.</text>
</comment>
<feature type="binding site" evidence="7">
    <location>
        <position position="114"/>
    </location>
    <ligand>
        <name>Zn(2+)</name>
        <dbReference type="ChEBI" id="CHEBI:29105"/>
        <label>1</label>
    </ligand>
</feature>
<keyword evidence="10" id="KW-1185">Reference proteome</keyword>
<reference evidence="9 10" key="1">
    <citation type="submission" date="2018-05" db="EMBL/GenBank/DDBJ databases">
        <title>Reference genomes for bee gut microbiota database.</title>
        <authorList>
            <person name="Ellegaard K.M."/>
        </authorList>
    </citation>
    <scope>NUCLEOTIDE SEQUENCE [LARGE SCALE GENOMIC DNA]</scope>
    <source>
        <strain evidence="9 10">ESL0284</strain>
    </source>
</reference>
<feature type="binding site" evidence="7">
    <location>
        <position position="133"/>
    </location>
    <ligand>
        <name>Zn(2+)</name>
        <dbReference type="ChEBI" id="CHEBI:29105"/>
        <label>1</label>
    </ligand>
</feature>
<dbReference type="GO" id="GO:0004416">
    <property type="term" value="F:hydroxyacylglutathione hydrolase activity"/>
    <property type="evidence" value="ECO:0007669"/>
    <property type="project" value="UniProtKB-UniRule"/>
</dbReference>
<evidence type="ECO:0000256" key="7">
    <source>
        <dbReference type="HAMAP-Rule" id="MF_01374"/>
    </source>
</evidence>
<evidence type="ECO:0000259" key="8">
    <source>
        <dbReference type="SMART" id="SM00849"/>
    </source>
</evidence>
<evidence type="ECO:0000256" key="3">
    <source>
        <dbReference type="ARBA" id="ARBA00006759"/>
    </source>
</evidence>
<evidence type="ECO:0000256" key="1">
    <source>
        <dbReference type="ARBA" id="ARBA00001623"/>
    </source>
</evidence>
<proteinExistence type="inferred from homology"/>
<feature type="domain" description="Metallo-beta-lactamase" evidence="8">
    <location>
        <begin position="13"/>
        <end position="171"/>
    </location>
</feature>
<dbReference type="OrthoDB" id="9802248at2"/>
<protein>
    <recommendedName>
        <fullName evidence="7">Hydroxyacylglutathione hydrolase</fullName>
        <ecNumber evidence="7">3.1.2.6</ecNumber>
    </recommendedName>
    <alternativeName>
        <fullName evidence="7">Glyoxalase II</fullName>
        <shortName evidence="7">Glx II</shortName>
    </alternativeName>
</protein>
<comment type="pathway">
    <text evidence="2 7">Secondary metabolite metabolism; methylglyoxal degradation; (R)-lactate from methylglyoxal: step 2/2.</text>
</comment>
<evidence type="ECO:0000256" key="5">
    <source>
        <dbReference type="ARBA" id="ARBA00022801"/>
    </source>
</evidence>
<evidence type="ECO:0000313" key="9">
    <source>
        <dbReference type="EMBL" id="PXZ01817.1"/>
    </source>
</evidence>
<evidence type="ECO:0000256" key="6">
    <source>
        <dbReference type="ARBA" id="ARBA00022833"/>
    </source>
</evidence>
<feature type="binding site" evidence="7">
    <location>
        <position position="56"/>
    </location>
    <ligand>
        <name>Zn(2+)</name>
        <dbReference type="ChEBI" id="CHEBI:29105"/>
        <label>1</label>
    </ligand>
</feature>
<organism evidence="9 10">
    <name type="scientific">Commensalibacter melissae</name>
    <dbReference type="NCBI Taxonomy" id="2070537"/>
    <lineage>
        <taxon>Bacteria</taxon>
        <taxon>Pseudomonadati</taxon>
        <taxon>Pseudomonadota</taxon>
        <taxon>Alphaproteobacteria</taxon>
        <taxon>Acetobacterales</taxon>
        <taxon>Acetobacteraceae</taxon>
    </lineage>
</organism>
<keyword evidence="5 7" id="KW-0378">Hydrolase</keyword>
<evidence type="ECO:0000256" key="2">
    <source>
        <dbReference type="ARBA" id="ARBA00004963"/>
    </source>
</evidence>
<feature type="binding site" evidence="7">
    <location>
        <position position="171"/>
    </location>
    <ligand>
        <name>Zn(2+)</name>
        <dbReference type="ChEBI" id="CHEBI:29105"/>
        <label>2</label>
    </ligand>
</feature>
<dbReference type="InterPro" id="IPR036866">
    <property type="entry name" value="RibonucZ/Hydroxyglut_hydro"/>
</dbReference>
<dbReference type="NCBIfam" id="TIGR03413">
    <property type="entry name" value="GSH_gloB"/>
    <property type="match status" value="1"/>
</dbReference>
<sequence>MSVLIKPIPFYETNYAWLLYDKKTRNAAIVDPGNFTPVFNTIKDKKLNLQSVLVTHHHSDHTGGIRQLKDKFNCQIYAPDKERNSIVDATDYVQDHEHIDLGFGFFEVINTPGHTLGSVCYYSYDLGIIFTGDTLFSLGCGRLFEGSPEQMFQSFKRIKSLPDEIMVYAAHEYTEDNGRFALTVDSNNEDLLNRLKQVQQLRSENKPSLPVMLAIEKRTNPFLMALTVEEFARLRKAKDQF</sequence>
<dbReference type="Pfam" id="PF00753">
    <property type="entry name" value="Lactamase_B"/>
    <property type="match status" value="1"/>
</dbReference>
<comment type="cofactor">
    <cofactor evidence="7">
        <name>Zn(2+)</name>
        <dbReference type="ChEBI" id="CHEBI:29105"/>
    </cofactor>
    <text evidence="7">Binds 2 Zn(2+) ions per subunit.</text>
</comment>
<comment type="catalytic activity">
    <reaction evidence="1 7">
        <text>an S-(2-hydroxyacyl)glutathione + H2O = a 2-hydroxy carboxylate + glutathione + H(+)</text>
        <dbReference type="Rhea" id="RHEA:21864"/>
        <dbReference type="ChEBI" id="CHEBI:15377"/>
        <dbReference type="ChEBI" id="CHEBI:15378"/>
        <dbReference type="ChEBI" id="CHEBI:57925"/>
        <dbReference type="ChEBI" id="CHEBI:58896"/>
        <dbReference type="ChEBI" id="CHEBI:71261"/>
        <dbReference type="EC" id="3.1.2.6"/>
    </reaction>
</comment>
<feature type="binding site" evidence="7">
    <location>
        <position position="133"/>
    </location>
    <ligand>
        <name>Zn(2+)</name>
        <dbReference type="ChEBI" id="CHEBI:29105"/>
        <label>2</label>
    </ligand>
</feature>
<comment type="function">
    <text evidence="7">Thiolesterase that catalyzes the hydrolysis of S-D-lactoyl-glutathione to form glutathione and D-lactic acid.</text>
</comment>
<dbReference type="SUPFAM" id="SSF56281">
    <property type="entry name" value="Metallo-hydrolase/oxidoreductase"/>
    <property type="match status" value="1"/>
</dbReference>
<dbReference type="Proteomes" id="UP000247565">
    <property type="component" value="Unassembled WGS sequence"/>
</dbReference>